<comment type="caution">
    <text evidence="3">The sequence shown here is derived from an EMBL/GenBank/DDBJ whole genome shotgun (WGS) entry which is preliminary data.</text>
</comment>
<feature type="compositionally biased region" description="Pro residues" evidence="1">
    <location>
        <begin position="8"/>
        <end position="24"/>
    </location>
</feature>
<feature type="compositionally biased region" description="Basic and acidic residues" evidence="1">
    <location>
        <begin position="72"/>
        <end position="90"/>
    </location>
</feature>
<dbReference type="EMBL" id="WIUZ02000001">
    <property type="protein sequence ID" value="KAF9792246.1"/>
    <property type="molecule type" value="Genomic_DNA"/>
</dbReference>
<evidence type="ECO:0000313" key="4">
    <source>
        <dbReference type="Proteomes" id="UP000736335"/>
    </source>
</evidence>
<keyword evidence="4" id="KW-1185">Reference proteome</keyword>
<organism evidence="3 4">
    <name type="scientific">Thelephora terrestris</name>
    <dbReference type="NCBI Taxonomy" id="56493"/>
    <lineage>
        <taxon>Eukaryota</taxon>
        <taxon>Fungi</taxon>
        <taxon>Dikarya</taxon>
        <taxon>Basidiomycota</taxon>
        <taxon>Agaricomycotina</taxon>
        <taxon>Agaricomycetes</taxon>
        <taxon>Thelephorales</taxon>
        <taxon>Thelephoraceae</taxon>
        <taxon>Thelephora</taxon>
    </lineage>
</organism>
<dbReference type="OrthoDB" id="2417614at2759"/>
<dbReference type="Proteomes" id="UP000736335">
    <property type="component" value="Unassembled WGS sequence"/>
</dbReference>
<evidence type="ECO:0000259" key="2">
    <source>
        <dbReference type="Pfam" id="PF10544"/>
    </source>
</evidence>
<feature type="region of interest" description="Disordered" evidence="1">
    <location>
        <begin position="1"/>
        <end position="90"/>
    </location>
</feature>
<accession>A0A9P6HPX3</accession>
<evidence type="ECO:0000256" key="1">
    <source>
        <dbReference type="SAM" id="MobiDB-lite"/>
    </source>
</evidence>
<reference evidence="3" key="1">
    <citation type="journal article" date="2020" name="Nat. Commun.">
        <title>Large-scale genome sequencing of mycorrhizal fungi provides insights into the early evolution of symbiotic traits.</title>
        <authorList>
            <person name="Miyauchi S."/>
            <person name="Kiss E."/>
            <person name="Kuo A."/>
            <person name="Drula E."/>
            <person name="Kohler A."/>
            <person name="Sanchez-Garcia M."/>
            <person name="Morin E."/>
            <person name="Andreopoulos B."/>
            <person name="Barry K.W."/>
            <person name="Bonito G."/>
            <person name="Buee M."/>
            <person name="Carver A."/>
            <person name="Chen C."/>
            <person name="Cichocki N."/>
            <person name="Clum A."/>
            <person name="Culley D."/>
            <person name="Crous P.W."/>
            <person name="Fauchery L."/>
            <person name="Girlanda M."/>
            <person name="Hayes R.D."/>
            <person name="Keri Z."/>
            <person name="LaButti K."/>
            <person name="Lipzen A."/>
            <person name="Lombard V."/>
            <person name="Magnuson J."/>
            <person name="Maillard F."/>
            <person name="Murat C."/>
            <person name="Nolan M."/>
            <person name="Ohm R.A."/>
            <person name="Pangilinan J."/>
            <person name="Pereira M.F."/>
            <person name="Perotto S."/>
            <person name="Peter M."/>
            <person name="Pfister S."/>
            <person name="Riley R."/>
            <person name="Sitrit Y."/>
            <person name="Stielow J.B."/>
            <person name="Szollosi G."/>
            <person name="Zifcakova L."/>
            <person name="Stursova M."/>
            <person name="Spatafora J.W."/>
            <person name="Tedersoo L."/>
            <person name="Vaario L.M."/>
            <person name="Yamada A."/>
            <person name="Yan M."/>
            <person name="Wang P."/>
            <person name="Xu J."/>
            <person name="Bruns T."/>
            <person name="Baldrian P."/>
            <person name="Vilgalys R."/>
            <person name="Dunand C."/>
            <person name="Henrissat B."/>
            <person name="Grigoriev I.V."/>
            <person name="Hibbett D."/>
            <person name="Nagy L.G."/>
            <person name="Martin F.M."/>
        </authorList>
    </citation>
    <scope>NUCLEOTIDE SEQUENCE</scope>
    <source>
        <strain evidence="3">UH-Tt-Lm1</strain>
    </source>
</reference>
<proteinExistence type="predicted"/>
<reference evidence="3" key="2">
    <citation type="submission" date="2020-11" db="EMBL/GenBank/DDBJ databases">
        <authorList>
            <consortium name="DOE Joint Genome Institute"/>
            <person name="Kuo A."/>
            <person name="Miyauchi S."/>
            <person name="Kiss E."/>
            <person name="Drula E."/>
            <person name="Kohler A."/>
            <person name="Sanchez-Garcia M."/>
            <person name="Andreopoulos B."/>
            <person name="Barry K.W."/>
            <person name="Bonito G."/>
            <person name="Buee M."/>
            <person name="Carver A."/>
            <person name="Chen C."/>
            <person name="Cichocki N."/>
            <person name="Clum A."/>
            <person name="Culley D."/>
            <person name="Crous P.W."/>
            <person name="Fauchery L."/>
            <person name="Girlanda M."/>
            <person name="Hayes R."/>
            <person name="Keri Z."/>
            <person name="Labutti K."/>
            <person name="Lipzen A."/>
            <person name="Lombard V."/>
            <person name="Magnuson J."/>
            <person name="Maillard F."/>
            <person name="Morin E."/>
            <person name="Murat C."/>
            <person name="Nolan M."/>
            <person name="Ohm R."/>
            <person name="Pangilinan J."/>
            <person name="Pereira M."/>
            <person name="Perotto S."/>
            <person name="Peter M."/>
            <person name="Riley R."/>
            <person name="Sitrit Y."/>
            <person name="Stielow B."/>
            <person name="Szollosi G."/>
            <person name="Zifcakova L."/>
            <person name="Stursova M."/>
            <person name="Spatafora J.W."/>
            <person name="Tedersoo L."/>
            <person name="Vaario L.-M."/>
            <person name="Yamada A."/>
            <person name="Yan M."/>
            <person name="Wang P."/>
            <person name="Xu J."/>
            <person name="Bruns T."/>
            <person name="Baldrian P."/>
            <person name="Vilgalys R."/>
            <person name="Henrissat B."/>
            <person name="Grigoriev I.V."/>
            <person name="Hibbett D."/>
            <person name="Nagy L.G."/>
            <person name="Martin F.M."/>
        </authorList>
    </citation>
    <scope>NUCLEOTIDE SEQUENCE</scope>
    <source>
        <strain evidence="3">UH-Tt-Lm1</strain>
    </source>
</reference>
<dbReference type="PANTHER" id="PTHR28094">
    <property type="entry name" value="MEIOTICALLY UP-REGULATED GENE 113 PROTEIN"/>
    <property type="match status" value="1"/>
</dbReference>
<dbReference type="Pfam" id="PF10544">
    <property type="entry name" value="T5orf172"/>
    <property type="match status" value="1"/>
</dbReference>
<dbReference type="InterPro" id="IPR053006">
    <property type="entry name" value="Meiosis_regulatory"/>
</dbReference>
<protein>
    <recommendedName>
        <fullName evidence="2">Bacteriophage T5 Orf172 DNA-binding domain-containing protein</fullName>
    </recommendedName>
</protein>
<dbReference type="PANTHER" id="PTHR28094:SF1">
    <property type="entry name" value="MEIOTICALLY UP-REGULATED GENE 113 PROTEIN"/>
    <property type="match status" value="1"/>
</dbReference>
<dbReference type="InterPro" id="IPR018306">
    <property type="entry name" value="Phage_T5_Orf172_DNA-bd"/>
</dbReference>
<gene>
    <name evidence="3" type="ORF">BJ322DRAFT_1097464</name>
</gene>
<feature type="domain" description="Bacteriophage T5 Orf172 DNA-binding" evidence="2">
    <location>
        <begin position="170"/>
        <end position="264"/>
    </location>
</feature>
<name>A0A9P6HPX3_9AGAM</name>
<sequence>MRYAQGDPRPPVPPKDFPRRPPMNPNTLLQEDRSALNHAPHQIRPSSDTSLPRPFPASQPSTPAKPGASPRPIEKRERRSSEPTSPSDEKIVQLEAQCSAQTKTGKRCTRVVKVGPPLAIVHPDAKDVERFCFQHEKNGLNWIPSYLNTDTQAALRSEMSKLPSAADVAGYIYTFEIRDESDPDHIHLKVGRAVNLTKRLDQWDKQCGTKQREHIIRGWWPGTVEASNDVVNGGSLLKGKVVAGDKGAYCHRLERLIHLELGDLVLSRQYINPAFPKLDADDVKKTGLVTKQKCAECGTTHKEIFTFKKVRKGKFKGQEWESIVQPVIQKWGGYVAKYPQRPVTKG</sequence>
<dbReference type="AlphaFoldDB" id="A0A9P6HPX3"/>
<evidence type="ECO:0000313" key="3">
    <source>
        <dbReference type="EMBL" id="KAF9792246.1"/>
    </source>
</evidence>